<protein>
    <submittedName>
        <fullName evidence="3">Probable chromosome-partitioning protein parB</fullName>
    </submittedName>
</protein>
<evidence type="ECO:0000256" key="1">
    <source>
        <dbReference type="ARBA" id="ARBA00006295"/>
    </source>
</evidence>
<reference evidence="3 4" key="1">
    <citation type="submission" date="2015-09" db="EMBL/GenBank/DDBJ databases">
        <authorList>
            <consortium name="Pathogen Informatics"/>
        </authorList>
    </citation>
    <scope>NUCLEOTIDE SEQUENCE [LARGE SCALE GENOMIC DNA]</scope>
    <source>
        <strain evidence="3 4">2789STDY5834866</strain>
    </source>
</reference>
<dbReference type="EMBL" id="CYZK01000015">
    <property type="protein sequence ID" value="CUO50203.1"/>
    <property type="molecule type" value="Genomic_DNA"/>
</dbReference>
<dbReference type="Gene3D" id="1.10.10.2830">
    <property type="match status" value="1"/>
</dbReference>
<proteinExistence type="inferred from homology"/>
<dbReference type="Proteomes" id="UP000095362">
    <property type="component" value="Unassembled WGS sequence"/>
</dbReference>
<accession>A0A174FJ48</accession>
<dbReference type="InterPro" id="IPR050336">
    <property type="entry name" value="Chromosome_partition/occlusion"/>
</dbReference>
<dbReference type="CDD" id="cd16407">
    <property type="entry name" value="ParB_N_like"/>
    <property type="match status" value="1"/>
</dbReference>
<dbReference type="SUPFAM" id="SSF110849">
    <property type="entry name" value="ParB/Sulfiredoxin"/>
    <property type="match status" value="1"/>
</dbReference>
<dbReference type="SUPFAM" id="SSF109709">
    <property type="entry name" value="KorB DNA-binding domain-like"/>
    <property type="match status" value="1"/>
</dbReference>
<name>A0A174FJ48_9FIRM</name>
<evidence type="ECO:0000313" key="3">
    <source>
        <dbReference type="EMBL" id="CUO50203.1"/>
    </source>
</evidence>
<comment type="similarity">
    <text evidence="1">Belongs to the ParB family.</text>
</comment>
<dbReference type="InterPro" id="IPR036086">
    <property type="entry name" value="ParB/Sulfiredoxin_sf"/>
</dbReference>
<dbReference type="Gene3D" id="3.90.1530.30">
    <property type="match status" value="1"/>
</dbReference>
<dbReference type="PANTHER" id="PTHR33375:SF1">
    <property type="entry name" value="CHROMOSOME-PARTITIONING PROTEIN PARB-RELATED"/>
    <property type="match status" value="1"/>
</dbReference>
<evidence type="ECO:0000259" key="2">
    <source>
        <dbReference type="SMART" id="SM00470"/>
    </source>
</evidence>
<evidence type="ECO:0000313" key="4">
    <source>
        <dbReference type="Proteomes" id="UP000095362"/>
    </source>
</evidence>
<dbReference type="PANTHER" id="PTHR33375">
    <property type="entry name" value="CHROMOSOME-PARTITIONING PROTEIN PARB-RELATED"/>
    <property type="match status" value="1"/>
</dbReference>
<dbReference type="InterPro" id="IPR003115">
    <property type="entry name" value="ParB_N"/>
</dbReference>
<dbReference type="RefSeq" id="WP_055261613.1">
    <property type="nucleotide sequence ID" value="NZ_CYZK01000015.1"/>
</dbReference>
<dbReference type="GO" id="GO:0003677">
    <property type="term" value="F:DNA binding"/>
    <property type="evidence" value="ECO:0007669"/>
    <property type="project" value="InterPro"/>
</dbReference>
<dbReference type="GO" id="GO:0005694">
    <property type="term" value="C:chromosome"/>
    <property type="evidence" value="ECO:0007669"/>
    <property type="project" value="TreeGrafter"/>
</dbReference>
<sequence length="277" mass="32430">MIQIIDIDLLVPFENHPFKERSGIEQQELTESIKENGLLEPIIVRPFPAGKYEIISGHRRVEACKALGITRIPMTIKELTKDEAIVQMVDSNIHREHILPSEKAFAYKMKLEALKHQGKTSCQLGTKLRTDEKIAETVNDSARQIQRYIRLTCLIPELLKLVDEEKISFTPAVEISYLSEYEQRTLLDQIEFTDATPSLSQAQRLRKFSEQGRYSTDVAFAVLCEEKPNQKEQVRFMEDDIRKYFPKNYTKSDMQKTIISLLEKWQKQRERNRRNER</sequence>
<dbReference type="InterPro" id="IPR004437">
    <property type="entry name" value="ParB/RepB/Spo0J"/>
</dbReference>
<feature type="domain" description="ParB-like N-terminal" evidence="2">
    <location>
        <begin position="3"/>
        <end position="93"/>
    </location>
</feature>
<dbReference type="GO" id="GO:0007059">
    <property type="term" value="P:chromosome segregation"/>
    <property type="evidence" value="ECO:0007669"/>
    <property type="project" value="TreeGrafter"/>
</dbReference>
<dbReference type="SMART" id="SM00470">
    <property type="entry name" value="ParB"/>
    <property type="match status" value="1"/>
</dbReference>
<gene>
    <name evidence="3" type="primary">parB_5</name>
    <name evidence="3" type="ORF">ERS852481_02221</name>
</gene>
<organism evidence="3 4">
    <name type="scientific">Coprococcus comes</name>
    <dbReference type="NCBI Taxonomy" id="410072"/>
    <lineage>
        <taxon>Bacteria</taxon>
        <taxon>Bacillati</taxon>
        <taxon>Bacillota</taxon>
        <taxon>Clostridia</taxon>
        <taxon>Lachnospirales</taxon>
        <taxon>Lachnospiraceae</taxon>
        <taxon>Coprococcus</taxon>
    </lineage>
</organism>
<dbReference type="Pfam" id="PF02195">
    <property type="entry name" value="ParB_N"/>
    <property type="match status" value="1"/>
</dbReference>
<dbReference type="AlphaFoldDB" id="A0A174FJ48"/>
<dbReference type="NCBIfam" id="TIGR00180">
    <property type="entry name" value="parB_part"/>
    <property type="match status" value="1"/>
</dbReference>